<dbReference type="GO" id="GO:0004523">
    <property type="term" value="F:RNA-DNA hybrid ribonuclease activity"/>
    <property type="evidence" value="ECO:0007669"/>
    <property type="project" value="InterPro"/>
</dbReference>
<reference evidence="2 3" key="1">
    <citation type="journal article" date="2016" name="G3 (Bethesda)">
        <title>First Draft Assembly and Annotation of the Genome of a California Endemic Oak Quercus lobata Nee (Fagaceae).</title>
        <authorList>
            <person name="Sork V.L."/>
            <person name="Fitz-Gibbon S.T."/>
            <person name="Puiu D."/>
            <person name="Crepeau M."/>
            <person name="Gugger P.F."/>
            <person name="Sherman R."/>
            <person name="Stevens K."/>
            <person name="Langley C.H."/>
            <person name="Pellegrini M."/>
            <person name="Salzberg S.L."/>
        </authorList>
    </citation>
    <scope>NUCLEOTIDE SEQUENCE [LARGE SCALE GENOMIC DNA]</scope>
    <source>
        <strain evidence="2 3">cv. SW786</strain>
    </source>
</reference>
<dbReference type="EnsemblPlants" id="QL11p035690:mrna">
    <property type="protein sequence ID" value="QL11p035690:mrna"/>
    <property type="gene ID" value="QL11p035690"/>
</dbReference>
<dbReference type="InterPro" id="IPR012337">
    <property type="entry name" value="RNaseH-like_sf"/>
</dbReference>
<dbReference type="Gene3D" id="3.30.420.10">
    <property type="entry name" value="Ribonuclease H-like superfamily/Ribonuclease H"/>
    <property type="match status" value="1"/>
</dbReference>
<dbReference type="InterPro" id="IPR002156">
    <property type="entry name" value="RNaseH_domain"/>
</dbReference>
<dbReference type="Gramene" id="QL11p035690:mrna">
    <property type="protein sequence ID" value="QL11p035690:mrna"/>
    <property type="gene ID" value="QL11p035690"/>
</dbReference>
<dbReference type="CDD" id="cd06222">
    <property type="entry name" value="RNase_H_like"/>
    <property type="match status" value="1"/>
</dbReference>
<accession>A0A7N2MYY0</accession>
<dbReference type="AlphaFoldDB" id="A0A7N2MYY0"/>
<dbReference type="InterPro" id="IPR052929">
    <property type="entry name" value="RNase_H-like_EbsB-rel"/>
</dbReference>
<dbReference type="SUPFAM" id="SSF53098">
    <property type="entry name" value="Ribonuclease H-like"/>
    <property type="match status" value="1"/>
</dbReference>
<dbReference type="EMBL" id="LRBV02000011">
    <property type="status" value="NOT_ANNOTATED_CDS"/>
    <property type="molecule type" value="Genomic_DNA"/>
</dbReference>
<protein>
    <recommendedName>
        <fullName evidence="1">RNase H type-1 domain-containing protein</fullName>
    </recommendedName>
</protein>
<dbReference type="InParanoid" id="A0A7N2MYY0"/>
<reference evidence="2" key="2">
    <citation type="submission" date="2021-01" db="UniProtKB">
        <authorList>
            <consortium name="EnsemblPlants"/>
        </authorList>
    </citation>
    <scope>IDENTIFICATION</scope>
</reference>
<proteinExistence type="predicted"/>
<organism evidence="2 3">
    <name type="scientific">Quercus lobata</name>
    <name type="common">Valley oak</name>
    <dbReference type="NCBI Taxonomy" id="97700"/>
    <lineage>
        <taxon>Eukaryota</taxon>
        <taxon>Viridiplantae</taxon>
        <taxon>Streptophyta</taxon>
        <taxon>Embryophyta</taxon>
        <taxon>Tracheophyta</taxon>
        <taxon>Spermatophyta</taxon>
        <taxon>Magnoliopsida</taxon>
        <taxon>eudicotyledons</taxon>
        <taxon>Gunneridae</taxon>
        <taxon>Pentapetalae</taxon>
        <taxon>rosids</taxon>
        <taxon>fabids</taxon>
        <taxon>Fagales</taxon>
        <taxon>Fagaceae</taxon>
        <taxon>Quercus</taxon>
    </lineage>
</organism>
<evidence type="ECO:0000313" key="3">
    <source>
        <dbReference type="Proteomes" id="UP000594261"/>
    </source>
</evidence>
<feature type="domain" description="RNase H type-1" evidence="1">
    <location>
        <begin position="97"/>
        <end position="188"/>
    </location>
</feature>
<sequence>MSHRILVGWRWRILVSYFGFVSKHRREADFVCRACLCLWTSRNQARVGGDRKLALQIFQWPQTYPKEFQIANFLPPQSRSSIEHCWIPPKPPWRKVNVDGAVFSNLKAVGLGIVVQDHRGNVAAAMSKFDGAPLGPLETEAKAMAEAVQFARDTSFPAVLFESDSQMIIQSLNGLIVPPTSISNIISDSLQHL</sequence>
<dbReference type="Proteomes" id="UP000594261">
    <property type="component" value="Chromosome 11"/>
</dbReference>
<evidence type="ECO:0000313" key="2">
    <source>
        <dbReference type="EnsemblPlants" id="QL11p035690:mrna"/>
    </source>
</evidence>
<dbReference type="GO" id="GO:0003676">
    <property type="term" value="F:nucleic acid binding"/>
    <property type="evidence" value="ECO:0007669"/>
    <property type="project" value="InterPro"/>
</dbReference>
<dbReference type="Pfam" id="PF13456">
    <property type="entry name" value="RVT_3"/>
    <property type="match status" value="1"/>
</dbReference>
<dbReference type="InterPro" id="IPR036397">
    <property type="entry name" value="RNaseH_sf"/>
</dbReference>
<name>A0A7N2MYY0_QUELO</name>
<dbReference type="InterPro" id="IPR044730">
    <property type="entry name" value="RNase_H-like_dom_plant"/>
</dbReference>
<dbReference type="PANTHER" id="PTHR47074:SF48">
    <property type="entry name" value="POLYNUCLEOTIDYL TRANSFERASE, RIBONUCLEASE H-LIKE SUPERFAMILY PROTEIN"/>
    <property type="match status" value="1"/>
</dbReference>
<keyword evidence="3" id="KW-1185">Reference proteome</keyword>
<dbReference type="PANTHER" id="PTHR47074">
    <property type="entry name" value="BNAC02G40300D PROTEIN"/>
    <property type="match status" value="1"/>
</dbReference>
<evidence type="ECO:0000259" key="1">
    <source>
        <dbReference type="Pfam" id="PF13456"/>
    </source>
</evidence>